<dbReference type="AlphaFoldDB" id="A0A093HP55"/>
<dbReference type="Proteomes" id="UP000053584">
    <property type="component" value="Unassembled WGS sequence"/>
</dbReference>
<dbReference type="EMBL" id="KL206636">
    <property type="protein sequence ID" value="KFV84398.1"/>
    <property type="molecule type" value="Genomic_DNA"/>
</dbReference>
<evidence type="ECO:0008006" key="3">
    <source>
        <dbReference type="Google" id="ProtNLM"/>
    </source>
</evidence>
<proteinExistence type="predicted"/>
<organism evidence="1 2">
    <name type="scientific">Struthio camelus australis</name>
    <dbReference type="NCBI Taxonomy" id="441894"/>
    <lineage>
        <taxon>Eukaryota</taxon>
        <taxon>Metazoa</taxon>
        <taxon>Chordata</taxon>
        <taxon>Craniata</taxon>
        <taxon>Vertebrata</taxon>
        <taxon>Euteleostomi</taxon>
        <taxon>Archelosauria</taxon>
        <taxon>Archosauria</taxon>
        <taxon>Dinosauria</taxon>
        <taxon>Saurischia</taxon>
        <taxon>Theropoda</taxon>
        <taxon>Coelurosauria</taxon>
        <taxon>Aves</taxon>
        <taxon>Palaeognathae</taxon>
        <taxon>Struthioniformes</taxon>
        <taxon>Struthionidae</taxon>
        <taxon>Struthio</taxon>
    </lineage>
</organism>
<accession>A0A093HP55</accession>
<name>A0A093HP55_STRCA</name>
<feature type="non-terminal residue" evidence="1">
    <location>
        <position position="53"/>
    </location>
</feature>
<keyword evidence="2" id="KW-1185">Reference proteome</keyword>
<dbReference type="PANTHER" id="PTHR35819">
    <property type="entry name" value="PICALM INTERACTING MITOTIC REGULATOR PIMREG"/>
    <property type="match status" value="1"/>
</dbReference>
<feature type="non-terminal residue" evidence="1">
    <location>
        <position position="1"/>
    </location>
</feature>
<dbReference type="InterPro" id="IPR009932">
    <property type="entry name" value="RCS1"/>
</dbReference>
<evidence type="ECO:0000313" key="1">
    <source>
        <dbReference type="EMBL" id="KFV84398.1"/>
    </source>
</evidence>
<dbReference type="Pfam" id="PF07326">
    <property type="entry name" value="RCS1"/>
    <property type="match status" value="1"/>
</dbReference>
<gene>
    <name evidence="1" type="ORF">N308_15316</name>
</gene>
<evidence type="ECO:0000313" key="2">
    <source>
        <dbReference type="Proteomes" id="UP000053584"/>
    </source>
</evidence>
<dbReference type="PANTHER" id="PTHR35819:SF1">
    <property type="entry name" value="PROTEIN PIMREG"/>
    <property type="match status" value="1"/>
</dbReference>
<sequence length="53" mass="6033">RRSRRAAALKSPYSSPSANRKIEFDCELDLVSSGIRRLKHLSQAFDDAVVREE</sequence>
<protein>
    <recommendedName>
        <fullName evidence="3">Protein FAM64A</fullName>
    </recommendedName>
</protein>
<reference evidence="1 2" key="1">
    <citation type="submission" date="2014-04" db="EMBL/GenBank/DDBJ databases">
        <title>Genome evolution of avian class.</title>
        <authorList>
            <person name="Zhang G."/>
            <person name="Li C."/>
        </authorList>
    </citation>
    <scope>NUCLEOTIDE SEQUENCE [LARGE SCALE GENOMIC DNA]</scope>
    <source>
        <strain evidence="1">BGI_N308</strain>
    </source>
</reference>